<dbReference type="Proteomes" id="UP001189429">
    <property type="component" value="Unassembled WGS sequence"/>
</dbReference>
<comment type="caution">
    <text evidence="2">The sequence shown here is derived from an EMBL/GenBank/DDBJ whole genome shotgun (WGS) entry which is preliminary data.</text>
</comment>
<accession>A0ABN9TN51</accession>
<feature type="compositionally biased region" description="Basic and acidic residues" evidence="1">
    <location>
        <begin position="295"/>
        <end position="313"/>
    </location>
</feature>
<feature type="compositionally biased region" description="Pro residues" evidence="1">
    <location>
        <begin position="257"/>
        <end position="269"/>
    </location>
</feature>
<evidence type="ECO:0000313" key="3">
    <source>
        <dbReference type="Proteomes" id="UP001189429"/>
    </source>
</evidence>
<evidence type="ECO:0000313" key="2">
    <source>
        <dbReference type="EMBL" id="CAK0846601.1"/>
    </source>
</evidence>
<reference evidence="2" key="1">
    <citation type="submission" date="2023-10" db="EMBL/GenBank/DDBJ databases">
        <authorList>
            <person name="Chen Y."/>
            <person name="Shah S."/>
            <person name="Dougan E. K."/>
            <person name="Thang M."/>
            <person name="Chan C."/>
        </authorList>
    </citation>
    <scope>NUCLEOTIDE SEQUENCE [LARGE SCALE GENOMIC DNA]</scope>
</reference>
<keyword evidence="3" id="KW-1185">Reference proteome</keyword>
<feature type="region of interest" description="Disordered" evidence="1">
    <location>
        <begin position="227"/>
        <end position="313"/>
    </location>
</feature>
<organism evidence="2 3">
    <name type="scientific">Prorocentrum cordatum</name>
    <dbReference type="NCBI Taxonomy" id="2364126"/>
    <lineage>
        <taxon>Eukaryota</taxon>
        <taxon>Sar</taxon>
        <taxon>Alveolata</taxon>
        <taxon>Dinophyceae</taxon>
        <taxon>Prorocentrales</taxon>
        <taxon>Prorocentraceae</taxon>
        <taxon>Prorocentrum</taxon>
    </lineage>
</organism>
<proteinExistence type="predicted"/>
<protein>
    <submittedName>
        <fullName evidence="2">Uncharacterized protein</fullName>
    </submittedName>
</protein>
<feature type="compositionally biased region" description="Low complexity" evidence="1">
    <location>
        <begin position="245"/>
        <end position="256"/>
    </location>
</feature>
<sequence>MTDCVGASEGPPSWANQLMSIQVTDSVQGATSAAEALLRAAAMDASNMIPDEKYRKEDESAPPTPIEEMLAKASEEKKLPTEANSEFNRWWAKELAANTKLKQNYKLVGRGYEAQRKFKIDWAGQRSVQMKEERTKTSEYRQVDGMRGEYLPLSIHVKKEGNDAMAFIAAQNYVKNIATFVAQGKTYKGRPWIVFDKLYNRVKFLRIQEYFDDSNQESWSKTTHLLDEGSRMHSEAPSRSQATVASSASAGRAPAGPAAPPALPAPPAPEAAATGPPEVPEQKRRRVGTATAAKSEAKGLGKVKAQPEDDSRAAAKSFKTVVAEAMKIKQKMEKVSTAASDLLQAITTQKEWHWANNDANLKDLTTQQLLLGKLKTKDKFWCAWTVQSDWAKNVKVTYSEPTIESNLQEGLPAMQTAINDLNAQITLLKDMHQARQNMMIKRSAD</sequence>
<feature type="compositionally biased region" description="Basic and acidic residues" evidence="1">
    <location>
        <begin position="227"/>
        <end position="236"/>
    </location>
</feature>
<gene>
    <name evidence="2" type="ORF">PCOR1329_LOCUS40062</name>
</gene>
<dbReference type="EMBL" id="CAUYUJ010014837">
    <property type="protein sequence ID" value="CAK0846601.1"/>
    <property type="molecule type" value="Genomic_DNA"/>
</dbReference>
<evidence type="ECO:0000256" key="1">
    <source>
        <dbReference type="SAM" id="MobiDB-lite"/>
    </source>
</evidence>
<name>A0ABN9TN51_9DINO</name>